<dbReference type="SMART" id="SM00028">
    <property type="entry name" value="TPR"/>
    <property type="match status" value="10"/>
</dbReference>
<keyword evidence="2 3" id="KW-0802">TPR repeat</keyword>
<dbReference type="GO" id="GO:0009279">
    <property type="term" value="C:cell outer membrane"/>
    <property type="evidence" value="ECO:0007669"/>
    <property type="project" value="TreeGrafter"/>
</dbReference>
<dbReference type="SUPFAM" id="SSF48452">
    <property type="entry name" value="TPR-like"/>
    <property type="match status" value="1"/>
</dbReference>
<evidence type="ECO:0000256" key="4">
    <source>
        <dbReference type="SAM" id="Phobius"/>
    </source>
</evidence>
<sequence length="671" mass="77332">MNNIMLERYRIIELLNGNLGGRSYLGEDTCESNCERYVVKQFMPPSKDPRLLKISHNVLETEAKPLDNLSEQDDRIQNLINFFEENQNFYLVRKYIIGNPLNKEIFSGQTLKSEKVLNLLLEILEILVLIHSCGIIHRNLKPANLIRRESDNKLILTDFGAPQEAVSNIVGSSEYMPIEQVHGNPQFNSDIYTLGIIAIEALTGLPASQITAQKNHKNASAEKIIWYPRRYRVNPKLAKIINKMVHLNYQNRYQSAKEVLTDLKKINQQQSNSLYQKIKNQISKKQKLTIGIVSFILLSGIGWYFFAPRDLNYAKQLYKQGITYYEKAKYQQAIKLFSQAIKINPEYANAYNLRGDAYYRLRNYEKSQQDSSAAIRNNPNDANAYYDRGFSLYSVGEYNGAIIDYNQAIQINSQYTNAYYGRGLARFQIKENRQAIADLNQAIQLNPKFAPAYLHRGIIRRKIGEKLEAIKDFDKAITINSKYTEAYYERGKTRYELNEKITAKKDFTQVIALDSKYIEAYIARADVYNDLGYPKQAYEDYEKAIEMNPDNANAYIHRGLYRFKIKDIEGAIENYNQAIKLDSTQPTAYNNRGNAHLELGKWKQAMADYSKAIELNPEYAQAYYNRGLLRTDLAKVPEAIEDFQAAADIFINTGEDSNYNDALSRIKELTP</sequence>
<feature type="transmembrane region" description="Helical" evidence="4">
    <location>
        <begin position="288"/>
        <end position="306"/>
    </location>
</feature>
<keyword evidence="4" id="KW-0812">Transmembrane</keyword>
<accession>A0A8J7K5E8</accession>
<feature type="repeat" description="TPR" evidence="3">
    <location>
        <begin position="416"/>
        <end position="449"/>
    </location>
</feature>
<feature type="repeat" description="TPR" evidence="3">
    <location>
        <begin position="586"/>
        <end position="619"/>
    </location>
</feature>
<dbReference type="Gene3D" id="1.25.40.10">
    <property type="entry name" value="Tetratricopeptide repeat domain"/>
    <property type="match status" value="4"/>
</dbReference>
<evidence type="ECO:0000313" key="7">
    <source>
        <dbReference type="Proteomes" id="UP000620559"/>
    </source>
</evidence>
<dbReference type="InterPro" id="IPR011990">
    <property type="entry name" value="TPR-like_helical_dom_sf"/>
</dbReference>
<organism evidence="6 7">
    <name type="scientific">Plectonema cf. radiosum LEGE 06105</name>
    <dbReference type="NCBI Taxonomy" id="945769"/>
    <lineage>
        <taxon>Bacteria</taxon>
        <taxon>Bacillati</taxon>
        <taxon>Cyanobacteriota</taxon>
        <taxon>Cyanophyceae</taxon>
        <taxon>Oscillatoriophycideae</taxon>
        <taxon>Oscillatoriales</taxon>
        <taxon>Microcoleaceae</taxon>
        <taxon>Plectonema</taxon>
    </lineage>
</organism>
<dbReference type="Pfam" id="PF00069">
    <property type="entry name" value="Pkinase"/>
    <property type="match status" value="1"/>
</dbReference>
<dbReference type="SMART" id="SM00220">
    <property type="entry name" value="S_TKc"/>
    <property type="match status" value="1"/>
</dbReference>
<dbReference type="Pfam" id="PF13181">
    <property type="entry name" value="TPR_8"/>
    <property type="match status" value="3"/>
</dbReference>
<gene>
    <name evidence="6" type="ORF">IQ247_31305</name>
</gene>
<dbReference type="InterPro" id="IPR019734">
    <property type="entry name" value="TPR_rpt"/>
</dbReference>
<evidence type="ECO:0000256" key="2">
    <source>
        <dbReference type="ARBA" id="ARBA00022803"/>
    </source>
</evidence>
<feature type="repeat" description="TPR" evidence="3">
    <location>
        <begin position="348"/>
        <end position="381"/>
    </location>
</feature>
<dbReference type="InterPro" id="IPR011009">
    <property type="entry name" value="Kinase-like_dom_sf"/>
</dbReference>
<dbReference type="AlphaFoldDB" id="A0A8J7K5E8"/>
<dbReference type="SUPFAM" id="SSF56112">
    <property type="entry name" value="Protein kinase-like (PK-like)"/>
    <property type="match status" value="1"/>
</dbReference>
<dbReference type="Proteomes" id="UP000620559">
    <property type="component" value="Unassembled WGS sequence"/>
</dbReference>
<dbReference type="PANTHER" id="PTHR44858:SF1">
    <property type="entry name" value="UDP-N-ACETYLGLUCOSAMINE--PEPTIDE N-ACETYLGLUCOSAMINYLTRANSFERASE SPINDLY-RELATED"/>
    <property type="match status" value="1"/>
</dbReference>
<feature type="domain" description="Protein kinase" evidence="5">
    <location>
        <begin position="9"/>
        <end position="266"/>
    </location>
</feature>
<keyword evidence="7" id="KW-1185">Reference proteome</keyword>
<evidence type="ECO:0000256" key="3">
    <source>
        <dbReference type="PROSITE-ProRule" id="PRU00339"/>
    </source>
</evidence>
<dbReference type="Pfam" id="PF13414">
    <property type="entry name" value="TPR_11"/>
    <property type="match status" value="3"/>
</dbReference>
<evidence type="ECO:0000259" key="5">
    <source>
        <dbReference type="PROSITE" id="PS50011"/>
    </source>
</evidence>
<feature type="repeat" description="TPR" evidence="3">
    <location>
        <begin position="314"/>
        <end position="347"/>
    </location>
</feature>
<dbReference type="PROSITE" id="PS50293">
    <property type="entry name" value="TPR_REGION"/>
    <property type="match status" value="3"/>
</dbReference>
<feature type="repeat" description="TPR" evidence="3">
    <location>
        <begin position="620"/>
        <end position="653"/>
    </location>
</feature>
<reference evidence="6" key="1">
    <citation type="submission" date="2020-10" db="EMBL/GenBank/DDBJ databases">
        <authorList>
            <person name="Castelo-Branco R."/>
            <person name="Eusebio N."/>
            <person name="Adriana R."/>
            <person name="Vieira A."/>
            <person name="Brugerolle De Fraissinette N."/>
            <person name="Rezende De Castro R."/>
            <person name="Schneider M.P."/>
            <person name="Vasconcelos V."/>
            <person name="Leao P.N."/>
        </authorList>
    </citation>
    <scope>NUCLEOTIDE SEQUENCE</scope>
    <source>
        <strain evidence="6">LEGE 06105</strain>
    </source>
</reference>
<feature type="repeat" description="TPR" evidence="3">
    <location>
        <begin position="552"/>
        <end position="585"/>
    </location>
</feature>
<dbReference type="EMBL" id="JADEWL010000255">
    <property type="protein sequence ID" value="MBE9217087.1"/>
    <property type="molecule type" value="Genomic_DNA"/>
</dbReference>
<feature type="repeat" description="TPR" evidence="3">
    <location>
        <begin position="450"/>
        <end position="483"/>
    </location>
</feature>
<keyword evidence="4" id="KW-1133">Transmembrane helix</keyword>
<dbReference type="GO" id="GO:0004672">
    <property type="term" value="F:protein kinase activity"/>
    <property type="evidence" value="ECO:0007669"/>
    <property type="project" value="InterPro"/>
</dbReference>
<feature type="repeat" description="TPR" evidence="3">
    <location>
        <begin position="518"/>
        <end position="551"/>
    </location>
</feature>
<dbReference type="PANTHER" id="PTHR44858">
    <property type="entry name" value="TETRATRICOPEPTIDE REPEAT PROTEIN 6"/>
    <property type="match status" value="1"/>
</dbReference>
<feature type="repeat" description="TPR" evidence="3">
    <location>
        <begin position="382"/>
        <end position="415"/>
    </location>
</feature>
<dbReference type="PROSITE" id="PS50005">
    <property type="entry name" value="TPR"/>
    <property type="match status" value="9"/>
</dbReference>
<keyword evidence="4" id="KW-0472">Membrane</keyword>
<evidence type="ECO:0000313" key="6">
    <source>
        <dbReference type="EMBL" id="MBE9217087.1"/>
    </source>
</evidence>
<dbReference type="InterPro" id="IPR050498">
    <property type="entry name" value="Ycf3"/>
</dbReference>
<dbReference type="InterPro" id="IPR000719">
    <property type="entry name" value="Prot_kinase_dom"/>
</dbReference>
<dbReference type="PROSITE" id="PS50011">
    <property type="entry name" value="PROTEIN_KINASE_DOM"/>
    <property type="match status" value="1"/>
</dbReference>
<keyword evidence="1" id="KW-0677">Repeat</keyword>
<dbReference type="GO" id="GO:0046813">
    <property type="term" value="P:receptor-mediated virion attachment to host cell"/>
    <property type="evidence" value="ECO:0007669"/>
    <property type="project" value="TreeGrafter"/>
</dbReference>
<name>A0A8J7K5E8_9CYAN</name>
<protein>
    <submittedName>
        <fullName evidence="6">Tetratricopeptide repeat protein</fullName>
    </submittedName>
</protein>
<dbReference type="GO" id="GO:0005524">
    <property type="term" value="F:ATP binding"/>
    <property type="evidence" value="ECO:0007669"/>
    <property type="project" value="InterPro"/>
</dbReference>
<evidence type="ECO:0000256" key="1">
    <source>
        <dbReference type="ARBA" id="ARBA00022737"/>
    </source>
</evidence>
<proteinExistence type="predicted"/>
<comment type="caution">
    <text evidence="6">The sequence shown here is derived from an EMBL/GenBank/DDBJ whole genome shotgun (WGS) entry which is preliminary data.</text>
</comment>
<dbReference type="Gene3D" id="1.10.510.10">
    <property type="entry name" value="Transferase(Phosphotransferase) domain 1"/>
    <property type="match status" value="1"/>
</dbReference>